<evidence type="ECO:0000256" key="1">
    <source>
        <dbReference type="SAM" id="MobiDB-lite"/>
    </source>
</evidence>
<organism evidence="2 3">
    <name type="scientific">Streptomyces lydicamycinicus</name>
    <dbReference type="NCBI Taxonomy" id="1546107"/>
    <lineage>
        <taxon>Bacteria</taxon>
        <taxon>Bacillati</taxon>
        <taxon>Actinomycetota</taxon>
        <taxon>Actinomycetes</taxon>
        <taxon>Kitasatosporales</taxon>
        <taxon>Streptomycetaceae</taxon>
        <taxon>Streptomyces</taxon>
    </lineage>
</organism>
<sequence length="73" mass="7650">MVGIFYRRGRDGSKARTGRNQGCAEFTRPWRGPAIKPWERGGAGAPGGRRGGRGGGTIGDARPYAGGTIFGVE</sequence>
<keyword evidence="3" id="KW-1185">Reference proteome</keyword>
<evidence type="ECO:0000313" key="3">
    <source>
        <dbReference type="Proteomes" id="UP000048965"/>
    </source>
</evidence>
<name>A0A0P4R7Q3_9ACTN</name>
<reference evidence="2 3" key="2">
    <citation type="journal article" date="2015" name="Stand. Genomic Sci.">
        <title>Draft genome sequence of marine-derived Streptomyces sp. TP-A0598, a producer of anti-MRSA antibiotic lydicamycins.</title>
        <authorList>
            <person name="Komaki H."/>
            <person name="Ichikawa N."/>
            <person name="Hosoyama A."/>
            <person name="Fujita N."/>
            <person name="Igarashi Y."/>
        </authorList>
    </citation>
    <scope>NUCLEOTIDE SEQUENCE [LARGE SCALE GENOMIC DNA]</scope>
    <source>
        <strain evidence="2 3">NBRC 110027</strain>
    </source>
</reference>
<proteinExistence type="predicted"/>
<gene>
    <name evidence="2" type="ORF">TPA0598_04_08980</name>
</gene>
<evidence type="ECO:0000313" key="2">
    <source>
        <dbReference type="EMBL" id="GAO09262.1"/>
    </source>
</evidence>
<dbReference type="AlphaFoldDB" id="A0A0P4R7Q3"/>
<reference evidence="3" key="1">
    <citation type="submission" date="2014-09" db="EMBL/GenBank/DDBJ databases">
        <title>Whole genome shotgun sequence of Streptomyces sp. NBRC 110027.</title>
        <authorList>
            <person name="Komaki H."/>
            <person name="Ichikawa N."/>
            <person name="Katano-Makiyama Y."/>
            <person name="Hosoyama A."/>
            <person name="Hashimoto M."/>
            <person name="Uohara A."/>
            <person name="Kitahashi Y."/>
            <person name="Ohji S."/>
            <person name="Kimura A."/>
            <person name="Yamazoe A."/>
            <person name="Igarashi Y."/>
            <person name="Fujita N."/>
        </authorList>
    </citation>
    <scope>NUCLEOTIDE SEQUENCE [LARGE SCALE GENOMIC DNA]</scope>
    <source>
        <strain evidence="3">NBRC 110027</strain>
    </source>
</reference>
<dbReference type="Proteomes" id="UP000048965">
    <property type="component" value="Unassembled WGS sequence"/>
</dbReference>
<dbReference type="EMBL" id="BBNO01000004">
    <property type="protein sequence ID" value="GAO09262.1"/>
    <property type="molecule type" value="Genomic_DNA"/>
</dbReference>
<feature type="region of interest" description="Disordered" evidence="1">
    <location>
        <begin position="1"/>
        <end position="73"/>
    </location>
</feature>
<accession>A0A0P4R7Q3</accession>
<protein>
    <submittedName>
        <fullName evidence="2">Uncharacterized protein</fullName>
    </submittedName>
</protein>
<comment type="caution">
    <text evidence="2">The sequence shown here is derived from an EMBL/GenBank/DDBJ whole genome shotgun (WGS) entry which is preliminary data.</text>
</comment>
<feature type="compositionally biased region" description="Gly residues" evidence="1">
    <location>
        <begin position="41"/>
        <end position="58"/>
    </location>
</feature>